<dbReference type="EMBL" id="GISG01046992">
    <property type="protein sequence ID" value="MBA4624268.1"/>
    <property type="molecule type" value="Transcribed_RNA"/>
</dbReference>
<evidence type="ECO:0000313" key="1">
    <source>
        <dbReference type="EMBL" id="MBA4624268.1"/>
    </source>
</evidence>
<protein>
    <submittedName>
        <fullName evidence="1">Uncharacterized protein</fullName>
    </submittedName>
</protein>
<proteinExistence type="predicted"/>
<reference evidence="1" key="2">
    <citation type="submission" date="2020-07" db="EMBL/GenBank/DDBJ databases">
        <authorList>
            <person name="Vera ALvarez R."/>
            <person name="Arias-Moreno D.M."/>
            <person name="Jimenez-Jacinto V."/>
            <person name="Jimenez-Bremont J.F."/>
            <person name="Swaminathan K."/>
            <person name="Moose S.P."/>
            <person name="Guerrero-Gonzalez M.L."/>
            <person name="Marino-Ramirez L."/>
            <person name="Landsman D."/>
            <person name="Rodriguez-Kessler M."/>
            <person name="Delgado-Sanchez P."/>
        </authorList>
    </citation>
    <scope>NUCLEOTIDE SEQUENCE</scope>
    <source>
        <tissue evidence="1">Cladode</tissue>
    </source>
</reference>
<sequence>MEAVMLCAQACAMPEEALFFPSLEELTLVCMSNLKKSMPLWPNLEELKLVNDTLSVLTMSTTGGVVGTISASSPGSYSKLKSLWISNVKDLIPFRKCVCITSLP</sequence>
<organism evidence="1">
    <name type="scientific">Opuntia streptacantha</name>
    <name type="common">Prickly pear cactus</name>
    <name type="synonym">Opuntia cardona</name>
    <dbReference type="NCBI Taxonomy" id="393608"/>
    <lineage>
        <taxon>Eukaryota</taxon>
        <taxon>Viridiplantae</taxon>
        <taxon>Streptophyta</taxon>
        <taxon>Embryophyta</taxon>
        <taxon>Tracheophyta</taxon>
        <taxon>Spermatophyta</taxon>
        <taxon>Magnoliopsida</taxon>
        <taxon>eudicotyledons</taxon>
        <taxon>Gunneridae</taxon>
        <taxon>Pentapetalae</taxon>
        <taxon>Caryophyllales</taxon>
        <taxon>Cactineae</taxon>
        <taxon>Cactaceae</taxon>
        <taxon>Opuntioideae</taxon>
        <taxon>Opuntia</taxon>
    </lineage>
</organism>
<reference evidence="1" key="1">
    <citation type="journal article" date="2013" name="J. Plant Res.">
        <title>Effect of fungi and light on seed germination of three Opuntia species from semiarid lands of central Mexico.</title>
        <authorList>
            <person name="Delgado-Sanchez P."/>
            <person name="Jimenez-Bremont J.F."/>
            <person name="Guerrero-Gonzalez Mde L."/>
            <person name="Flores J."/>
        </authorList>
    </citation>
    <scope>NUCLEOTIDE SEQUENCE</scope>
    <source>
        <tissue evidence="1">Cladode</tissue>
    </source>
</reference>
<name>A0A7C9CWM3_OPUST</name>
<dbReference type="AlphaFoldDB" id="A0A7C9CWM3"/>
<accession>A0A7C9CWM3</accession>